<dbReference type="AlphaFoldDB" id="A0A367M7H6"/>
<proteinExistence type="predicted"/>
<accession>A0A367M7H6</accession>
<organism evidence="1 2">
    <name type="scientific">Pseudomonas aeruginosa</name>
    <dbReference type="NCBI Taxonomy" id="287"/>
    <lineage>
        <taxon>Bacteria</taxon>
        <taxon>Pseudomonadati</taxon>
        <taxon>Pseudomonadota</taxon>
        <taxon>Gammaproteobacteria</taxon>
        <taxon>Pseudomonadales</taxon>
        <taxon>Pseudomonadaceae</taxon>
        <taxon>Pseudomonas</taxon>
    </lineage>
</organism>
<evidence type="ECO:0000313" key="1">
    <source>
        <dbReference type="EMBL" id="RCI73447.1"/>
    </source>
</evidence>
<dbReference type="Proteomes" id="UP000253594">
    <property type="component" value="Unassembled WGS sequence"/>
</dbReference>
<sequence length="68" mass="7410">MCIRDRAGNQARFGHGTTSWRWRQSGVLRAWPQCQSAHGSCHSLAGASRCADGWYRLGTPHALLSGNG</sequence>
<evidence type="ECO:0000313" key="2">
    <source>
        <dbReference type="Proteomes" id="UP000253594"/>
    </source>
</evidence>
<name>A0A367M7H6_PSEAI</name>
<comment type="caution">
    <text evidence="1">The sequence shown here is derived from an EMBL/GenBank/DDBJ whole genome shotgun (WGS) entry which is preliminary data.</text>
</comment>
<reference evidence="1 2" key="1">
    <citation type="submission" date="2018-07" db="EMBL/GenBank/DDBJ databases">
        <title>Mechanisms of high-level aminoglycoside resistance among Gram-negative pathogens in Brazil.</title>
        <authorList>
            <person name="Ballaben A.S."/>
            <person name="Darini A.L.C."/>
            <person name="Doi Y."/>
        </authorList>
    </citation>
    <scope>NUCLEOTIDE SEQUENCE [LARGE SCALE GENOMIC DNA]</scope>
    <source>
        <strain evidence="1 2">B2-305</strain>
    </source>
</reference>
<gene>
    <name evidence="1" type="ORF">DT376_18325</name>
</gene>
<dbReference type="EMBL" id="QORE01000612">
    <property type="protein sequence ID" value="RCI73447.1"/>
    <property type="molecule type" value="Genomic_DNA"/>
</dbReference>
<protein>
    <submittedName>
        <fullName evidence="1">Uncharacterized protein</fullName>
    </submittedName>
</protein>